<gene>
    <name evidence="2" type="ORF">PSON_ATCC_30995.1.T0900060</name>
</gene>
<protein>
    <recommendedName>
        <fullName evidence="4">Transmembrane protein</fullName>
    </recommendedName>
</protein>
<name>A0A8S1PXS8_9CILI</name>
<dbReference type="AlphaFoldDB" id="A0A8S1PXS8"/>
<keyword evidence="1" id="KW-1133">Transmembrane helix</keyword>
<comment type="caution">
    <text evidence="2">The sequence shown here is derived from an EMBL/GenBank/DDBJ whole genome shotgun (WGS) entry which is preliminary data.</text>
</comment>
<keyword evidence="3" id="KW-1185">Reference proteome</keyword>
<keyword evidence="1" id="KW-0472">Membrane</keyword>
<evidence type="ECO:0008006" key="4">
    <source>
        <dbReference type="Google" id="ProtNLM"/>
    </source>
</evidence>
<accession>A0A8S1PXS8</accession>
<dbReference type="EMBL" id="CAJJDN010000090">
    <property type="protein sequence ID" value="CAD8107976.1"/>
    <property type="molecule type" value="Genomic_DNA"/>
</dbReference>
<feature type="transmembrane region" description="Helical" evidence="1">
    <location>
        <begin position="12"/>
        <end position="30"/>
    </location>
</feature>
<proteinExistence type="predicted"/>
<evidence type="ECO:0000313" key="2">
    <source>
        <dbReference type="EMBL" id="CAD8107976.1"/>
    </source>
</evidence>
<evidence type="ECO:0000256" key="1">
    <source>
        <dbReference type="SAM" id="Phobius"/>
    </source>
</evidence>
<organism evidence="2 3">
    <name type="scientific">Paramecium sonneborni</name>
    <dbReference type="NCBI Taxonomy" id="65129"/>
    <lineage>
        <taxon>Eukaryota</taxon>
        <taxon>Sar</taxon>
        <taxon>Alveolata</taxon>
        <taxon>Ciliophora</taxon>
        <taxon>Intramacronucleata</taxon>
        <taxon>Oligohymenophorea</taxon>
        <taxon>Peniculida</taxon>
        <taxon>Parameciidae</taxon>
        <taxon>Paramecium</taxon>
    </lineage>
</organism>
<dbReference type="Proteomes" id="UP000692954">
    <property type="component" value="Unassembled WGS sequence"/>
</dbReference>
<evidence type="ECO:0000313" key="3">
    <source>
        <dbReference type="Proteomes" id="UP000692954"/>
    </source>
</evidence>
<sequence>MGKGQIKIKLKPLLVFPSLFLPLIFYNCLWQKKMKQSSKLILKQIKYKKSFPNINFDTQNQNFLEMENIEGQINKPILKVLQIQSQNSFYFFIKSQQINNLLQHFIIKLVRLNLGNRQLKNIDSNTHNQGKKRKLIDSYIQK</sequence>
<reference evidence="2" key="1">
    <citation type="submission" date="2021-01" db="EMBL/GenBank/DDBJ databases">
        <authorList>
            <consortium name="Genoscope - CEA"/>
            <person name="William W."/>
        </authorList>
    </citation>
    <scope>NUCLEOTIDE SEQUENCE</scope>
</reference>
<keyword evidence="1" id="KW-0812">Transmembrane</keyword>